<dbReference type="AlphaFoldDB" id="A0A822BA89"/>
<dbReference type="Proteomes" id="UP000663848">
    <property type="component" value="Unassembled WGS sequence"/>
</dbReference>
<dbReference type="PANTHER" id="PTHR10569:SF2">
    <property type="entry name" value="GLYCOGEN DEBRANCHING ENZYME"/>
    <property type="match status" value="1"/>
</dbReference>
<feature type="domain" description="Glycogen debranching enzyme C-terminal" evidence="1">
    <location>
        <begin position="145"/>
        <end position="188"/>
    </location>
</feature>
<dbReference type="PANTHER" id="PTHR10569">
    <property type="entry name" value="GLYCOGEN DEBRANCHING ENZYME"/>
    <property type="match status" value="1"/>
</dbReference>
<dbReference type="GO" id="GO:0004135">
    <property type="term" value="F:amylo-alpha-1,6-glucosidase activity"/>
    <property type="evidence" value="ECO:0007669"/>
    <property type="project" value="InterPro"/>
</dbReference>
<dbReference type="Pfam" id="PF06202">
    <property type="entry name" value="GDE_C"/>
    <property type="match status" value="1"/>
</dbReference>
<feature type="domain" description="Glycogen debranching enzyme central" evidence="2">
    <location>
        <begin position="1"/>
        <end position="40"/>
    </location>
</feature>
<gene>
    <name evidence="3" type="ORF">QYT958_LOCUS39001</name>
</gene>
<accession>A0A822BA89</accession>
<dbReference type="EMBL" id="CAJOBR010035334">
    <property type="protein sequence ID" value="CAF5010193.1"/>
    <property type="molecule type" value="Genomic_DNA"/>
</dbReference>
<evidence type="ECO:0000259" key="2">
    <source>
        <dbReference type="Pfam" id="PF14702"/>
    </source>
</evidence>
<protein>
    <submittedName>
        <fullName evidence="3">Uncharacterized protein</fullName>
    </submittedName>
</protein>
<dbReference type="InterPro" id="IPR010401">
    <property type="entry name" value="AGL/Gdb1"/>
</dbReference>
<evidence type="ECO:0000259" key="1">
    <source>
        <dbReference type="Pfam" id="PF06202"/>
    </source>
</evidence>
<feature type="non-terminal residue" evidence="3">
    <location>
        <position position="188"/>
    </location>
</feature>
<evidence type="ECO:0000313" key="4">
    <source>
        <dbReference type="Proteomes" id="UP000663848"/>
    </source>
</evidence>
<comment type="caution">
    <text evidence="3">The sequence shown here is derived from an EMBL/GenBank/DDBJ whole genome shotgun (WGS) entry which is preliminary data.</text>
</comment>
<feature type="non-terminal residue" evidence="3">
    <location>
        <position position="1"/>
    </location>
</feature>
<dbReference type="GO" id="GO:0004134">
    <property type="term" value="F:4-alpha-glucanotransferase activity"/>
    <property type="evidence" value="ECO:0007669"/>
    <property type="project" value="InterPro"/>
</dbReference>
<reference evidence="3" key="1">
    <citation type="submission" date="2021-02" db="EMBL/GenBank/DDBJ databases">
        <authorList>
            <person name="Nowell W R."/>
        </authorList>
    </citation>
    <scope>NUCLEOTIDE SEQUENCE</scope>
</reference>
<dbReference type="InterPro" id="IPR032788">
    <property type="entry name" value="AGL_central"/>
</dbReference>
<sequence length="188" mass="21843">GLQAIITILDQIRLFNQLKHPLVLNLKQGNWLMNYISNRLEIYSNTKQLGEWYENVFSSISLLSRLMVPVYFDLIIRNSYELLLEHSYSLMTPFISQSSKFVRQLSQSSIQLISIIKNARLPLLSPNLREPRPSEEKDEQTLERIQLCSSLAAGFPHFASGIWRNWGRDTFISLRGLLLLTGRYEEAR</sequence>
<dbReference type="InterPro" id="IPR032790">
    <property type="entry name" value="GDE_C"/>
</dbReference>
<dbReference type="Pfam" id="PF14702">
    <property type="entry name" value="hGDE_central"/>
    <property type="match status" value="1"/>
</dbReference>
<proteinExistence type="predicted"/>
<name>A0A822BA89_9BILA</name>
<organism evidence="3 4">
    <name type="scientific">Rotaria socialis</name>
    <dbReference type="NCBI Taxonomy" id="392032"/>
    <lineage>
        <taxon>Eukaryota</taxon>
        <taxon>Metazoa</taxon>
        <taxon>Spiralia</taxon>
        <taxon>Gnathifera</taxon>
        <taxon>Rotifera</taxon>
        <taxon>Eurotatoria</taxon>
        <taxon>Bdelloidea</taxon>
        <taxon>Philodinida</taxon>
        <taxon>Philodinidae</taxon>
        <taxon>Rotaria</taxon>
    </lineage>
</organism>
<evidence type="ECO:0000313" key="3">
    <source>
        <dbReference type="EMBL" id="CAF5010193.1"/>
    </source>
</evidence>
<dbReference type="GO" id="GO:0005980">
    <property type="term" value="P:glycogen catabolic process"/>
    <property type="evidence" value="ECO:0007669"/>
    <property type="project" value="InterPro"/>
</dbReference>